<proteinExistence type="predicted"/>
<feature type="chain" id="PRO_5016907440" evidence="1">
    <location>
        <begin position="23"/>
        <end position="249"/>
    </location>
</feature>
<sequence>MQRFSLLLIAIFSISVINAAMAENSCSLSPTRLKATYKVTSTRGDSVSSPTTLMLWRDENKVAHQYPQTNMTETWQLIRDTHIKAVRYFDGHKRAIEYQPNERIHGKVEKDFSYRYQLISDGVLAKMVEQETTGEGCNTEVKMTLEDHGQHITLTWLPAFRLIKDFHVEAKGMTREWHLTSLAHPNTETLDTQGFFAEREAYQSTDYADIGDDHTDPFLTKMVNQGFIEAGASGFYHQDGHAIEGQHKH</sequence>
<comment type="caution">
    <text evidence="2">The sequence shown here is derived from an EMBL/GenBank/DDBJ whole genome shotgun (WGS) entry which is preliminary data.</text>
</comment>
<organism evidence="2 3">
    <name type="scientific">Alteromonas australica</name>
    <dbReference type="NCBI Taxonomy" id="589873"/>
    <lineage>
        <taxon>Bacteria</taxon>
        <taxon>Pseudomonadati</taxon>
        <taxon>Pseudomonadota</taxon>
        <taxon>Gammaproteobacteria</taxon>
        <taxon>Alteromonadales</taxon>
        <taxon>Alteromonadaceae</taxon>
        <taxon>Alteromonas/Salinimonas group</taxon>
        <taxon>Alteromonas</taxon>
    </lineage>
</organism>
<dbReference type="Proteomes" id="UP000263517">
    <property type="component" value="Unassembled WGS sequence"/>
</dbReference>
<evidence type="ECO:0000313" key="2">
    <source>
        <dbReference type="EMBL" id="HAW74337.1"/>
    </source>
</evidence>
<keyword evidence="1" id="KW-0732">Signal</keyword>
<dbReference type="AlphaFoldDB" id="A0A350NZ70"/>
<accession>A0A350NZ70</accession>
<evidence type="ECO:0000256" key="1">
    <source>
        <dbReference type="SAM" id="SignalP"/>
    </source>
</evidence>
<gene>
    <name evidence="2" type="ORF">DCW74_01210</name>
</gene>
<dbReference type="EMBL" id="DNAN01000044">
    <property type="protein sequence ID" value="HAW74337.1"/>
    <property type="molecule type" value="Genomic_DNA"/>
</dbReference>
<name>A0A350NZ70_9ALTE</name>
<reference evidence="2 3" key="1">
    <citation type="journal article" date="2018" name="Nat. Biotechnol.">
        <title>A standardized bacterial taxonomy based on genome phylogeny substantially revises the tree of life.</title>
        <authorList>
            <person name="Parks D.H."/>
            <person name="Chuvochina M."/>
            <person name="Waite D.W."/>
            <person name="Rinke C."/>
            <person name="Skarshewski A."/>
            <person name="Chaumeil P.A."/>
            <person name="Hugenholtz P."/>
        </authorList>
    </citation>
    <scope>NUCLEOTIDE SEQUENCE [LARGE SCALE GENOMIC DNA]</scope>
    <source>
        <strain evidence="2">UBA11978</strain>
    </source>
</reference>
<evidence type="ECO:0000313" key="3">
    <source>
        <dbReference type="Proteomes" id="UP000263517"/>
    </source>
</evidence>
<protein>
    <submittedName>
        <fullName evidence="2">Uncharacterized protein</fullName>
    </submittedName>
</protein>
<feature type="signal peptide" evidence="1">
    <location>
        <begin position="1"/>
        <end position="22"/>
    </location>
</feature>
<dbReference type="RefSeq" id="WP_272965118.1">
    <property type="nucleotide sequence ID" value="NZ_CALBIY010000055.1"/>
</dbReference>